<evidence type="ECO:0000259" key="8">
    <source>
        <dbReference type="Pfam" id="PF03458"/>
    </source>
</evidence>
<evidence type="ECO:0000256" key="5">
    <source>
        <dbReference type="ARBA" id="ARBA00022989"/>
    </source>
</evidence>
<evidence type="ECO:0000256" key="6">
    <source>
        <dbReference type="ARBA" id="ARBA00023136"/>
    </source>
</evidence>
<protein>
    <submittedName>
        <fullName evidence="9">Putative membrane protein</fullName>
    </submittedName>
</protein>
<feature type="transmembrane region" description="Helical" evidence="7">
    <location>
        <begin position="90"/>
        <end position="110"/>
    </location>
</feature>
<feature type="transmembrane region" description="Helical" evidence="7">
    <location>
        <begin position="116"/>
        <end position="137"/>
    </location>
</feature>
<keyword evidence="4 7" id="KW-0812">Transmembrane</keyword>
<feature type="transmembrane region" description="Helical" evidence="7">
    <location>
        <begin position="149"/>
        <end position="168"/>
    </location>
</feature>
<dbReference type="GO" id="GO:0005886">
    <property type="term" value="C:plasma membrane"/>
    <property type="evidence" value="ECO:0007669"/>
    <property type="project" value="UniProtKB-SubCell"/>
</dbReference>
<dbReference type="Proteomes" id="UP000052022">
    <property type="component" value="Unassembled WGS sequence"/>
</dbReference>
<feature type="transmembrane region" description="Helical" evidence="7">
    <location>
        <begin position="30"/>
        <end position="51"/>
    </location>
</feature>
<name>A0A0P1GC81_9RHOB</name>
<dbReference type="AlphaFoldDB" id="A0A0P1GC81"/>
<evidence type="ECO:0000256" key="2">
    <source>
        <dbReference type="ARBA" id="ARBA00008193"/>
    </source>
</evidence>
<comment type="subcellular location">
    <subcellularLocation>
        <location evidence="1">Cell membrane</location>
        <topology evidence="1">Multi-pass membrane protein</topology>
    </subcellularLocation>
</comment>
<dbReference type="Pfam" id="PF03458">
    <property type="entry name" value="Gly_transporter"/>
    <property type="match status" value="2"/>
</dbReference>
<gene>
    <name evidence="9" type="ORF">TRM7557_02139</name>
</gene>
<dbReference type="STRING" id="928856.SAMN04488049_11046"/>
<evidence type="ECO:0000256" key="4">
    <source>
        <dbReference type="ARBA" id="ARBA00022692"/>
    </source>
</evidence>
<dbReference type="InterPro" id="IPR005115">
    <property type="entry name" value="Gly_transporter"/>
</dbReference>
<evidence type="ECO:0000313" key="10">
    <source>
        <dbReference type="Proteomes" id="UP000052022"/>
    </source>
</evidence>
<dbReference type="OrthoDB" id="9791874at2"/>
<feature type="domain" description="Glycine transporter" evidence="8">
    <location>
        <begin position="6"/>
        <end position="80"/>
    </location>
</feature>
<evidence type="ECO:0000313" key="9">
    <source>
        <dbReference type="EMBL" id="CUH78982.1"/>
    </source>
</evidence>
<organism evidence="9 10">
    <name type="scientific">Tritonibacter multivorans</name>
    <dbReference type="NCBI Taxonomy" id="928856"/>
    <lineage>
        <taxon>Bacteria</taxon>
        <taxon>Pseudomonadati</taxon>
        <taxon>Pseudomonadota</taxon>
        <taxon>Alphaproteobacteria</taxon>
        <taxon>Rhodobacterales</taxon>
        <taxon>Paracoccaceae</taxon>
        <taxon>Tritonibacter</taxon>
    </lineage>
</organism>
<accession>A0A0P1GC81</accession>
<evidence type="ECO:0000256" key="3">
    <source>
        <dbReference type="ARBA" id="ARBA00022475"/>
    </source>
</evidence>
<feature type="transmembrane region" description="Helical" evidence="7">
    <location>
        <begin position="63"/>
        <end position="83"/>
    </location>
</feature>
<sequence>MSFLTLLDYASVLVFAASGAMVASRAQLDIVGFAFIACLTAVGGGTVRDLLLDRHPVFWVADPMPIVLAALMAVLVFFTAHLVESRLRWVVWLDSFALAIAVPAGTGAAIELGHGPVIVVLMGMATGAFGGLMRDVVCNEVPLVLKQGEPYVSCAMIGAMSAITLVWMELPLNIALLVCAAVTWASRASALLWGWSLPVYKSRPPRQ</sequence>
<evidence type="ECO:0000256" key="1">
    <source>
        <dbReference type="ARBA" id="ARBA00004651"/>
    </source>
</evidence>
<keyword evidence="6 7" id="KW-0472">Membrane</keyword>
<dbReference type="RefSeq" id="WP_058290187.1">
    <property type="nucleotide sequence ID" value="NZ_CYSD01000033.1"/>
</dbReference>
<reference evidence="9 10" key="1">
    <citation type="submission" date="2015-09" db="EMBL/GenBank/DDBJ databases">
        <authorList>
            <consortium name="Swine Surveillance"/>
        </authorList>
    </citation>
    <scope>NUCLEOTIDE SEQUENCE [LARGE SCALE GENOMIC DNA]</scope>
    <source>
        <strain evidence="9 10">CECT 7557</strain>
    </source>
</reference>
<feature type="transmembrane region" description="Helical" evidence="7">
    <location>
        <begin position="174"/>
        <end position="197"/>
    </location>
</feature>
<dbReference type="PANTHER" id="PTHR30506:SF3">
    <property type="entry name" value="UPF0126 INNER MEMBRANE PROTEIN YADS-RELATED"/>
    <property type="match status" value="1"/>
</dbReference>
<comment type="similarity">
    <text evidence="2">Belongs to the UPF0126 family.</text>
</comment>
<evidence type="ECO:0000256" key="7">
    <source>
        <dbReference type="SAM" id="Phobius"/>
    </source>
</evidence>
<keyword evidence="10" id="KW-1185">Reference proteome</keyword>
<dbReference type="PANTHER" id="PTHR30506">
    <property type="entry name" value="INNER MEMBRANE PROTEIN"/>
    <property type="match status" value="1"/>
</dbReference>
<keyword evidence="5 7" id="KW-1133">Transmembrane helix</keyword>
<dbReference type="EMBL" id="CYSD01000033">
    <property type="protein sequence ID" value="CUH78982.1"/>
    <property type="molecule type" value="Genomic_DNA"/>
</dbReference>
<feature type="domain" description="Glycine transporter" evidence="8">
    <location>
        <begin position="92"/>
        <end position="165"/>
    </location>
</feature>
<feature type="transmembrane region" description="Helical" evidence="7">
    <location>
        <begin position="6"/>
        <end position="23"/>
    </location>
</feature>
<proteinExistence type="inferred from homology"/>
<keyword evidence="3" id="KW-1003">Cell membrane</keyword>